<keyword evidence="2" id="KW-0732">Signal</keyword>
<evidence type="ECO:0008006" key="5">
    <source>
        <dbReference type="Google" id="ProtNLM"/>
    </source>
</evidence>
<evidence type="ECO:0000313" key="4">
    <source>
        <dbReference type="Proteomes" id="UP001055105"/>
    </source>
</evidence>
<evidence type="ECO:0000313" key="3">
    <source>
        <dbReference type="EMBL" id="GKI17609.1"/>
    </source>
</evidence>
<dbReference type="RefSeq" id="WP_244076037.1">
    <property type="nucleotide sequence ID" value="NZ_AP025581.1"/>
</dbReference>
<dbReference type="InterPro" id="IPR027840">
    <property type="entry name" value="DUF4493"/>
</dbReference>
<organism evidence="3 4">
    <name type="scientific">Alistipes finegoldii</name>
    <dbReference type="NCBI Taxonomy" id="214856"/>
    <lineage>
        <taxon>Bacteria</taxon>
        <taxon>Pseudomonadati</taxon>
        <taxon>Bacteroidota</taxon>
        <taxon>Bacteroidia</taxon>
        <taxon>Bacteroidales</taxon>
        <taxon>Rikenellaceae</taxon>
        <taxon>Alistipes</taxon>
    </lineage>
</organism>
<feature type="compositionally biased region" description="Polar residues" evidence="1">
    <location>
        <begin position="66"/>
        <end position="75"/>
    </location>
</feature>
<dbReference type="Proteomes" id="UP001055105">
    <property type="component" value="Unassembled WGS sequence"/>
</dbReference>
<dbReference type="AlphaFoldDB" id="A0AA37KQ73"/>
<protein>
    <recommendedName>
        <fullName evidence="5">DUF4493 domain-containing protein</fullName>
    </recommendedName>
</protein>
<proteinExistence type="predicted"/>
<sequence length="576" mass="62922">MKTFTRLFTMLAVAAFVAAGCVNEEPPYKEEPKPTPGDATGFLSVSGLSMRVVYDETDVRPDDTSDQTQSPQAVSGTRAEQPDVDGFIVEILDADNAQVFKKTYAELKQQLAEPMELPVGAYRMEVRSEESTPDVAWEHPVYGATSSFTISKAQTTQLEEVVCTLQNIKVTVDYSSELAGMLADTSKATISLGQTSQEFLKTETRAAYFKSLDIENTLDFNFDGVFADTNIPAQFSKQITGVKAGQWRKISVVINYADKGTLLFQVTVDNNIIQDNSFVVDGTDNLLEELLEDPNAPTLAWPGHDMSKPFTLTDAMFDDNGNCIEPFVFDLASPNGIESLRVNIASTSSRFMASMAAIQLPETFDLCALDASSPAGIILKGFGYPVGGELKGQQAKSFNIAGQIKALYEFDGTHIFSFDMTDAKGVSTAAALTLVVDKSAGQTGPAIVWRGYNIDKQYEVQKDMVIDIDVTAAAGIKSFWVTIDSEALKDLLPVINMPEKFDICDIPADLAAILHDEFGFPINEQVKNQTAVMFSITKFVEILLEIPGEHNFVLDVTDNNNVLTHKTVKLIVKAAE</sequence>
<feature type="region of interest" description="Disordered" evidence="1">
    <location>
        <begin position="58"/>
        <end position="80"/>
    </location>
</feature>
<dbReference type="EMBL" id="BQOL01000001">
    <property type="protein sequence ID" value="GKI17609.1"/>
    <property type="molecule type" value="Genomic_DNA"/>
</dbReference>
<name>A0AA37KQ73_9BACT</name>
<evidence type="ECO:0000256" key="1">
    <source>
        <dbReference type="SAM" id="MobiDB-lite"/>
    </source>
</evidence>
<reference evidence="3" key="1">
    <citation type="submission" date="2022-01" db="EMBL/GenBank/DDBJ databases">
        <title>Novel bile acid biosynthetic pathways are enriched in the microbiome of centenarians.</title>
        <authorList>
            <person name="Sato Y."/>
            <person name="Atarashi K."/>
            <person name="Plichta R.D."/>
            <person name="Arai Y."/>
            <person name="Sasajima S."/>
            <person name="Kearney M.S."/>
            <person name="Suda W."/>
            <person name="Takeshita K."/>
            <person name="Sasaki T."/>
            <person name="Okamoto S."/>
            <person name="Skelly N.A."/>
            <person name="Okamura Y."/>
            <person name="Vlamakis H."/>
            <person name="Li Y."/>
            <person name="Tanoue T."/>
            <person name="Takei H."/>
            <person name="Nittono H."/>
            <person name="Narushima S."/>
            <person name="Irie J."/>
            <person name="Itoh H."/>
            <person name="Moriya K."/>
            <person name="Sugiura Y."/>
            <person name="Suematsu M."/>
            <person name="Moritoki N."/>
            <person name="Shibata S."/>
            <person name="Littman R.D."/>
            <person name="Fischbach A.M."/>
            <person name="Uwamino Y."/>
            <person name="Inoue T."/>
            <person name="Honda A."/>
            <person name="Hattori M."/>
            <person name="Murai T."/>
            <person name="Xavier J.R."/>
            <person name="Hirose N."/>
            <person name="Honda K."/>
        </authorList>
    </citation>
    <scope>NUCLEOTIDE SEQUENCE</scope>
    <source>
        <strain evidence="3">CE91-St16</strain>
    </source>
</reference>
<dbReference type="Pfam" id="PF14900">
    <property type="entry name" value="DUF4493"/>
    <property type="match status" value="1"/>
</dbReference>
<feature type="signal peptide" evidence="2">
    <location>
        <begin position="1"/>
        <end position="24"/>
    </location>
</feature>
<feature type="chain" id="PRO_5041459090" description="DUF4493 domain-containing protein" evidence="2">
    <location>
        <begin position="25"/>
        <end position="576"/>
    </location>
</feature>
<dbReference type="PROSITE" id="PS51257">
    <property type="entry name" value="PROKAR_LIPOPROTEIN"/>
    <property type="match status" value="1"/>
</dbReference>
<evidence type="ECO:0000256" key="2">
    <source>
        <dbReference type="SAM" id="SignalP"/>
    </source>
</evidence>
<gene>
    <name evidence="3" type="ORF">CE91St16_05170</name>
</gene>
<comment type="caution">
    <text evidence="3">The sequence shown here is derived from an EMBL/GenBank/DDBJ whole genome shotgun (WGS) entry which is preliminary data.</text>
</comment>
<accession>A0AA37KQ73</accession>